<evidence type="ECO:0000256" key="1">
    <source>
        <dbReference type="SAM" id="MobiDB-lite"/>
    </source>
</evidence>
<evidence type="ECO:0000313" key="3">
    <source>
        <dbReference type="EMBL" id="CAI5734621.1"/>
    </source>
</evidence>
<keyword evidence="2" id="KW-0732">Signal</keyword>
<feature type="region of interest" description="Disordered" evidence="1">
    <location>
        <begin position="49"/>
        <end position="118"/>
    </location>
</feature>
<feature type="compositionally biased region" description="Basic and acidic residues" evidence="1">
    <location>
        <begin position="86"/>
        <end position="103"/>
    </location>
</feature>
<evidence type="ECO:0000313" key="4">
    <source>
        <dbReference type="Proteomes" id="UP001162031"/>
    </source>
</evidence>
<accession>A0AAV0UCX2</accession>
<organism evidence="3 4">
    <name type="scientific">Hyaloperonospora brassicae</name>
    <name type="common">Brassica downy mildew</name>
    <name type="synonym">Peronospora brassicae</name>
    <dbReference type="NCBI Taxonomy" id="162125"/>
    <lineage>
        <taxon>Eukaryota</taxon>
        <taxon>Sar</taxon>
        <taxon>Stramenopiles</taxon>
        <taxon>Oomycota</taxon>
        <taxon>Peronosporomycetes</taxon>
        <taxon>Peronosporales</taxon>
        <taxon>Peronosporaceae</taxon>
        <taxon>Hyaloperonospora</taxon>
    </lineage>
</organism>
<dbReference type="AlphaFoldDB" id="A0AAV0UCX2"/>
<dbReference type="Proteomes" id="UP001162031">
    <property type="component" value="Unassembled WGS sequence"/>
</dbReference>
<reference evidence="3" key="1">
    <citation type="submission" date="2022-12" db="EMBL/GenBank/DDBJ databases">
        <authorList>
            <person name="Webb A."/>
        </authorList>
    </citation>
    <scope>NUCLEOTIDE SEQUENCE</scope>
    <source>
        <strain evidence="3">Hp1</strain>
    </source>
</reference>
<evidence type="ECO:0008006" key="5">
    <source>
        <dbReference type="Google" id="ProtNLM"/>
    </source>
</evidence>
<gene>
    <name evidence="3" type="ORF">HBR001_LOCUS6222</name>
</gene>
<name>A0AAV0UCX2_HYABA</name>
<dbReference type="EMBL" id="CANTFL010001238">
    <property type="protein sequence ID" value="CAI5734621.1"/>
    <property type="molecule type" value="Genomic_DNA"/>
</dbReference>
<sequence length="118" mass="12237">MRASYLPAVAMLCVLARGDVSVAASEHGTTLTSDVTSSILPRRLLRTDVTTPEISSVPVEGTPTLAYNATQAKGGGADDSSDDSDDIGKDGENDSSEIGKEEKDDSSDDPLKSGKACF</sequence>
<feature type="chain" id="PRO_5043740391" description="RxLR effector candidate protein" evidence="2">
    <location>
        <begin position="19"/>
        <end position="118"/>
    </location>
</feature>
<keyword evidence="4" id="KW-1185">Reference proteome</keyword>
<evidence type="ECO:0000256" key="2">
    <source>
        <dbReference type="SAM" id="SignalP"/>
    </source>
</evidence>
<proteinExistence type="predicted"/>
<protein>
    <recommendedName>
        <fullName evidence="5">RxLR effector candidate protein</fullName>
    </recommendedName>
</protein>
<feature type="signal peptide" evidence="2">
    <location>
        <begin position="1"/>
        <end position="18"/>
    </location>
</feature>
<comment type="caution">
    <text evidence="3">The sequence shown here is derived from an EMBL/GenBank/DDBJ whole genome shotgun (WGS) entry which is preliminary data.</text>
</comment>